<comment type="caution">
    <text evidence="2">The sequence shown here is derived from an EMBL/GenBank/DDBJ whole genome shotgun (WGS) entry which is preliminary data.</text>
</comment>
<feature type="chain" id="PRO_5046652483" evidence="1">
    <location>
        <begin position="23"/>
        <end position="234"/>
    </location>
</feature>
<reference evidence="2 3" key="1">
    <citation type="journal article" date="2019" name="Int. J. Syst. Evol. Microbiol.">
        <title>The Global Catalogue of Microorganisms (GCM) 10K type strain sequencing project: providing services to taxonomists for standard genome sequencing and annotation.</title>
        <authorList>
            <consortium name="The Broad Institute Genomics Platform"/>
            <consortium name="The Broad Institute Genome Sequencing Center for Infectious Disease"/>
            <person name="Wu L."/>
            <person name="Ma J."/>
        </authorList>
    </citation>
    <scope>NUCLEOTIDE SEQUENCE [LARGE SCALE GENOMIC DNA]</scope>
    <source>
        <strain evidence="2 3">JCM 15608</strain>
    </source>
</reference>
<dbReference type="SUPFAM" id="SSF111364">
    <property type="entry name" value="Tsx-like channel"/>
    <property type="match status" value="1"/>
</dbReference>
<dbReference type="EMBL" id="BAAAFA010000009">
    <property type="protein sequence ID" value="GAA0820446.1"/>
    <property type="molecule type" value="Genomic_DNA"/>
</dbReference>
<protein>
    <submittedName>
        <fullName evidence="2">Outer membrane protein OmpK</fullName>
    </submittedName>
</protein>
<keyword evidence="1" id="KW-0732">Signal</keyword>
<evidence type="ECO:0000313" key="2">
    <source>
        <dbReference type="EMBL" id="GAA0820446.1"/>
    </source>
</evidence>
<name>A0ABN1L915_9GAMM</name>
<proteinExistence type="predicted"/>
<keyword evidence="3" id="KW-1185">Reference proteome</keyword>
<dbReference type="Gene3D" id="2.40.230.20">
    <property type="entry name" value="Nucleoside-specific channel-forming protein, Tsx-like"/>
    <property type="match status" value="1"/>
</dbReference>
<accession>A0ABN1L915</accession>
<dbReference type="InterPro" id="IPR036777">
    <property type="entry name" value="Channel_Tsx-like_sf"/>
</dbReference>
<feature type="signal peptide" evidence="1">
    <location>
        <begin position="1"/>
        <end position="22"/>
    </location>
</feature>
<dbReference type="Proteomes" id="UP001500021">
    <property type="component" value="Unassembled WGS sequence"/>
</dbReference>
<evidence type="ECO:0000256" key="1">
    <source>
        <dbReference type="SAM" id="SignalP"/>
    </source>
</evidence>
<dbReference type="RefSeq" id="WP_343817974.1">
    <property type="nucleotide sequence ID" value="NZ_BAAAFA010000009.1"/>
</dbReference>
<sequence length="234" mass="26197">MLKPILLTITLLAVLFNTASMAKTNWSSPSFTYLNGSGYELGDNHRQIITFEYASANSWGDMFLFMDRAESSNGDNSTYSEVSPRIHITAFELGVIENLYFTPVAEFGPETNWLAGLGTDLNIPYFQYAKLSLYYKYNGDGDSSEQLTLSWAVPLYENILVDGFIDVMGSYQKDNGFTSASSINATSQLKYNLSSYLGLDTPLYVGIEYVHWNSKYGVAGVDERNVNALVKYHF</sequence>
<organism evidence="2 3">
    <name type="scientific">Colwellia asteriadis</name>
    <dbReference type="NCBI Taxonomy" id="517723"/>
    <lineage>
        <taxon>Bacteria</taxon>
        <taxon>Pseudomonadati</taxon>
        <taxon>Pseudomonadota</taxon>
        <taxon>Gammaproteobacteria</taxon>
        <taxon>Alteromonadales</taxon>
        <taxon>Colwelliaceae</taxon>
        <taxon>Colwellia</taxon>
    </lineage>
</organism>
<gene>
    <name evidence="2" type="ORF">GCM10009111_25900</name>
</gene>
<evidence type="ECO:0000313" key="3">
    <source>
        <dbReference type="Proteomes" id="UP001500021"/>
    </source>
</evidence>